<dbReference type="InterPro" id="IPR029044">
    <property type="entry name" value="Nucleotide-diphossugar_trans"/>
</dbReference>
<sequence length="281" mass="30370">MTGSVLVITVTYNSGETLATFLDSLALSAPAHPDVIIVDNASTDLTVERAAAAAYGARLIELDENLGYGGGVTAGVTAAEGNYDLLLITNPDVTFAVGALDRLVEAAAALPNAGSLGPRILDAHGAVYPSARNLPSIRTGVGHALFSRVWPSNPWSRSYRAEHDYSLDQRDAGWLSGACLLIRREAYDAIGGFDPSYFMYFEDVDLGARLAKAGWRNVYIPAAVVTHTGAHSTSNSAKRMERVHHDSAYLYLSRKYSAWYLAPVRLGLRLALAARQWWVTR</sequence>
<dbReference type="Pfam" id="PF00535">
    <property type="entry name" value="Glycos_transf_2"/>
    <property type="match status" value="1"/>
</dbReference>
<reference evidence="3" key="1">
    <citation type="journal article" date="2019" name="Int. J. Syst. Evol. Microbiol.">
        <title>The Global Catalogue of Microorganisms (GCM) 10K type strain sequencing project: providing services to taxonomists for standard genome sequencing and annotation.</title>
        <authorList>
            <consortium name="The Broad Institute Genomics Platform"/>
            <consortium name="The Broad Institute Genome Sequencing Center for Infectious Disease"/>
            <person name="Wu L."/>
            <person name="Ma J."/>
        </authorList>
    </citation>
    <scope>NUCLEOTIDE SEQUENCE [LARGE SCALE GENOMIC DNA]</scope>
    <source>
        <strain evidence="3">JCM 17021</strain>
    </source>
</reference>
<evidence type="ECO:0000313" key="3">
    <source>
        <dbReference type="Proteomes" id="UP001501803"/>
    </source>
</evidence>
<proteinExistence type="predicted"/>
<protein>
    <submittedName>
        <fullName evidence="2">Glycosyltransferase family 2 protein</fullName>
    </submittedName>
</protein>
<dbReference type="RefSeq" id="WP_345064689.1">
    <property type="nucleotide sequence ID" value="NZ_BAABCN010000003.1"/>
</dbReference>
<dbReference type="PANTHER" id="PTHR43179">
    <property type="entry name" value="RHAMNOSYLTRANSFERASE WBBL"/>
    <property type="match status" value="1"/>
</dbReference>
<accession>A0ABP7KE60</accession>
<name>A0ABP7KE60_9MICO</name>
<dbReference type="CDD" id="cd04186">
    <property type="entry name" value="GT_2_like_c"/>
    <property type="match status" value="1"/>
</dbReference>
<comment type="caution">
    <text evidence="2">The sequence shown here is derived from an EMBL/GenBank/DDBJ whole genome shotgun (WGS) entry which is preliminary data.</text>
</comment>
<organism evidence="2 3">
    <name type="scientific">Leifsonia kafniensis</name>
    <dbReference type="NCBI Taxonomy" id="475957"/>
    <lineage>
        <taxon>Bacteria</taxon>
        <taxon>Bacillati</taxon>
        <taxon>Actinomycetota</taxon>
        <taxon>Actinomycetes</taxon>
        <taxon>Micrococcales</taxon>
        <taxon>Microbacteriaceae</taxon>
        <taxon>Leifsonia</taxon>
    </lineage>
</organism>
<dbReference type="Gene3D" id="3.90.550.10">
    <property type="entry name" value="Spore Coat Polysaccharide Biosynthesis Protein SpsA, Chain A"/>
    <property type="match status" value="1"/>
</dbReference>
<evidence type="ECO:0000259" key="1">
    <source>
        <dbReference type="Pfam" id="PF00535"/>
    </source>
</evidence>
<feature type="domain" description="Glycosyltransferase 2-like" evidence="1">
    <location>
        <begin position="7"/>
        <end position="189"/>
    </location>
</feature>
<dbReference type="PANTHER" id="PTHR43179:SF7">
    <property type="entry name" value="RHAMNOSYLTRANSFERASE WBBL"/>
    <property type="match status" value="1"/>
</dbReference>
<dbReference type="Proteomes" id="UP001501803">
    <property type="component" value="Unassembled WGS sequence"/>
</dbReference>
<keyword evidence="3" id="KW-1185">Reference proteome</keyword>
<dbReference type="SUPFAM" id="SSF53448">
    <property type="entry name" value="Nucleotide-diphospho-sugar transferases"/>
    <property type="match status" value="1"/>
</dbReference>
<evidence type="ECO:0000313" key="2">
    <source>
        <dbReference type="EMBL" id="GAA3874318.1"/>
    </source>
</evidence>
<dbReference type="InterPro" id="IPR001173">
    <property type="entry name" value="Glyco_trans_2-like"/>
</dbReference>
<gene>
    <name evidence="2" type="ORF">GCM10022381_16410</name>
</gene>
<dbReference type="EMBL" id="BAABCN010000003">
    <property type="protein sequence ID" value="GAA3874318.1"/>
    <property type="molecule type" value="Genomic_DNA"/>
</dbReference>